<accession>A0A165CRW5</accession>
<dbReference type="OrthoDB" id="3918848at2759"/>
<dbReference type="SUPFAM" id="SSF48208">
    <property type="entry name" value="Six-hairpin glycosidases"/>
    <property type="match status" value="1"/>
</dbReference>
<name>A0A165CRW5_EXIGL</name>
<dbReference type="STRING" id="1314781.A0A165CRW5"/>
<dbReference type="Pfam" id="PF16335">
    <property type="entry name" value="GtaA_6_Hairpin"/>
    <property type="match status" value="1"/>
</dbReference>
<organism evidence="3 4">
    <name type="scientific">Exidia glandulosa HHB12029</name>
    <dbReference type="NCBI Taxonomy" id="1314781"/>
    <lineage>
        <taxon>Eukaryota</taxon>
        <taxon>Fungi</taxon>
        <taxon>Dikarya</taxon>
        <taxon>Basidiomycota</taxon>
        <taxon>Agaricomycotina</taxon>
        <taxon>Agaricomycetes</taxon>
        <taxon>Auriculariales</taxon>
        <taxon>Exidiaceae</taxon>
        <taxon>Exidia</taxon>
    </lineage>
</organism>
<dbReference type="InterPro" id="IPR032514">
    <property type="entry name" value="GtaA_central"/>
</dbReference>
<proteinExistence type="predicted"/>
<feature type="domain" description="Glutaminase A N-terminal" evidence="2">
    <location>
        <begin position="142"/>
        <end position="372"/>
    </location>
</feature>
<dbReference type="Proteomes" id="UP000077266">
    <property type="component" value="Unassembled WGS sequence"/>
</dbReference>
<evidence type="ECO:0000259" key="2">
    <source>
        <dbReference type="Pfam" id="PF17168"/>
    </source>
</evidence>
<sequence>MYRCRSDATSKQTQMIVAFSLFSFTHSSSPMHHHFPFDRRCSRSWVSLTFSFALFFSGAAARNAAFAPAVIPLAVKSPYLSAWLQGSKALNEDWAGFWTGDRILGWAGYAVVDSVAYQTMGNAGVFGIATKAVPSAHYRTATSSVFVMKAGSVYLTYTFLSPITPKDLLRQSIPFSYLAVTAQSMDGKQHTVSVYTDISGEFLSSSTHSQSMTWTTVPSSTFVTHKIQLQNQTPLAEMNDRIQDGSVYFSGMAWVDGQPTADKVVYKAGRDIDLRPEFITNGTLLRNDATNSGSGIIDNPWNVMAFSVDLGTVLTPSYPAVFSIGHARDDPSSGLFPYYASNFTSDELPSFVMNDFENSAKASYQLDLEIDTAARGVSDNMFEIIALSIRQSLGATELLVAQKSDGSYDTGTPLLFVKDMSRSSPAPVTNPVDGLYAMWPMLRYLNAALGIAAIEPVLRLASNSNPKPTYAPSNIGHYPNAAAPVTEGTGVKNTPLEATADIIIMALDGARQSGDTSQLTKYFDLLSTWADYLKGHALFPDNEDQSTGDTYLTPAANQTNLAVKGIIALGAMSAIANMTGHSSVGSDYYAQATNLAQQWAKLALSSDGSHITFQYGTGTDPSLAYNLYMDRLLGLNLIPQRIFDAQENDCRAKLTAFGMPLVADQSISSSVWNIWAAALFNDTSVRDRVIDAVALYAAHGSSFSPFADVYNDDDGTVSDPKYQARPHVGGHFAVLALSSSKASPSADNTAPDSASRIRTSCTRSSVVLLLILSAISLRSLL</sequence>
<gene>
    <name evidence="3" type="ORF">EXIGLDRAFT_330252</name>
</gene>
<dbReference type="InterPro" id="IPR033433">
    <property type="entry name" value="GtaA_N"/>
</dbReference>
<dbReference type="InParanoid" id="A0A165CRW5"/>
<dbReference type="Pfam" id="PF17168">
    <property type="entry name" value="DUF5127"/>
    <property type="match status" value="1"/>
</dbReference>
<dbReference type="InterPro" id="IPR008928">
    <property type="entry name" value="6-hairpin_glycosidase_sf"/>
</dbReference>
<dbReference type="PANTHER" id="PTHR31987">
    <property type="entry name" value="GLUTAMINASE A-RELATED"/>
    <property type="match status" value="1"/>
</dbReference>
<protein>
    <submittedName>
        <fullName evidence="3">DUF1793-domain-containing protein</fullName>
    </submittedName>
</protein>
<evidence type="ECO:0000259" key="1">
    <source>
        <dbReference type="Pfam" id="PF16335"/>
    </source>
</evidence>
<dbReference type="InterPro" id="IPR052743">
    <property type="entry name" value="Glutaminase_GtaA"/>
</dbReference>
<dbReference type="PANTHER" id="PTHR31987:SF1">
    <property type="entry name" value="GLUTAMINASE A"/>
    <property type="match status" value="1"/>
</dbReference>
<evidence type="ECO:0000313" key="4">
    <source>
        <dbReference type="Proteomes" id="UP000077266"/>
    </source>
</evidence>
<feature type="domain" description="Glutaminase A central" evidence="1">
    <location>
        <begin position="380"/>
        <end position="735"/>
    </location>
</feature>
<dbReference type="EMBL" id="KV426294">
    <property type="protein sequence ID" value="KZV82990.1"/>
    <property type="molecule type" value="Genomic_DNA"/>
</dbReference>
<dbReference type="AlphaFoldDB" id="A0A165CRW5"/>
<dbReference type="GO" id="GO:0005975">
    <property type="term" value="P:carbohydrate metabolic process"/>
    <property type="evidence" value="ECO:0007669"/>
    <property type="project" value="InterPro"/>
</dbReference>
<evidence type="ECO:0000313" key="3">
    <source>
        <dbReference type="EMBL" id="KZV82990.1"/>
    </source>
</evidence>
<reference evidence="3 4" key="1">
    <citation type="journal article" date="2016" name="Mol. Biol. Evol.">
        <title>Comparative Genomics of Early-Diverging Mushroom-Forming Fungi Provides Insights into the Origins of Lignocellulose Decay Capabilities.</title>
        <authorList>
            <person name="Nagy L.G."/>
            <person name="Riley R."/>
            <person name="Tritt A."/>
            <person name="Adam C."/>
            <person name="Daum C."/>
            <person name="Floudas D."/>
            <person name="Sun H."/>
            <person name="Yadav J.S."/>
            <person name="Pangilinan J."/>
            <person name="Larsson K.H."/>
            <person name="Matsuura K."/>
            <person name="Barry K."/>
            <person name="Labutti K."/>
            <person name="Kuo R."/>
            <person name="Ohm R.A."/>
            <person name="Bhattacharya S.S."/>
            <person name="Shirouzu T."/>
            <person name="Yoshinaga Y."/>
            <person name="Martin F.M."/>
            <person name="Grigoriev I.V."/>
            <person name="Hibbett D.S."/>
        </authorList>
    </citation>
    <scope>NUCLEOTIDE SEQUENCE [LARGE SCALE GENOMIC DNA]</scope>
    <source>
        <strain evidence="3 4">HHB12029</strain>
    </source>
</reference>
<keyword evidence="4" id="KW-1185">Reference proteome</keyword>